<dbReference type="Proteomes" id="UP000464378">
    <property type="component" value="Chromosome"/>
</dbReference>
<dbReference type="EC" id="3.6.1.9" evidence="4"/>
<comment type="catalytic activity">
    <reaction evidence="4">
        <text>a 2'-deoxyribonucleoside 5'-triphosphate + H2O = a 2'-deoxyribonucleoside 5'-phosphate + diphosphate + H(+)</text>
        <dbReference type="Rhea" id="RHEA:44644"/>
        <dbReference type="ChEBI" id="CHEBI:15377"/>
        <dbReference type="ChEBI" id="CHEBI:15378"/>
        <dbReference type="ChEBI" id="CHEBI:33019"/>
        <dbReference type="ChEBI" id="CHEBI:61560"/>
        <dbReference type="ChEBI" id="CHEBI:65317"/>
        <dbReference type="EC" id="3.6.1.9"/>
    </reaction>
</comment>
<evidence type="ECO:0000256" key="4">
    <source>
        <dbReference type="HAMAP-Rule" id="MF_00528"/>
    </source>
</evidence>
<gene>
    <name evidence="5" type="ORF">GMBLW1_26920</name>
</gene>
<comment type="cofactor">
    <cofactor evidence="1 4">
        <name>a divalent metal cation</name>
        <dbReference type="ChEBI" id="CHEBI:60240"/>
    </cofactor>
</comment>
<dbReference type="PANTHER" id="PTHR43213:SF5">
    <property type="entry name" value="BIFUNCTIONAL DTTP_UTP PYROPHOSPHATASE_METHYLTRANSFERASE PROTEIN-RELATED"/>
    <property type="match status" value="1"/>
</dbReference>
<dbReference type="PANTHER" id="PTHR43213">
    <property type="entry name" value="BIFUNCTIONAL DTTP/UTP PYROPHOSPHATASE/METHYLTRANSFERASE PROTEIN-RELATED"/>
    <property type="match status" value="1"/>
</dbReference>
<dbReference type="Gene3D" id="3.90.950.10">
    <property type="match status" value="1"/>
</dbReference>
<dbReference type="EMBL" id="LR586016">
    <property type="protein sequence ID" value="VIP01268.1"/>
    <property type="molecule type" value="Genomic_DNA"/>
</dbReference>
<name>A0A6C2YIA5_9BACT</name>
<evidence type="ECO:0000313" key="6">
    <source>
        <dbReference type="Proteomes" id="UP000464378"/>
    </source>
</evidence>
<dbReference type="FunCoup" id="A0A6C2YIA5">
    <property type="interactions" value="343"/>
</dbReference>
<dbReference type="InterPro" id="IPR003697">
    <property type="entry name" value="Maf-like"/>
</dbReference>
<keyword evidence="6" id="KW-1185">Reference proteome</keyword>
<proteinExistence type="inferred from homology"/>
<dbReference type="CDD" id="cd00555">
    <property type="entry name" value="Maf"/>
    <property type="match status" value="1"/>
</dbReference>
<dbReference type="EMBL" id="LR593887">
    <property type="protein sequence ID" value="VTR97962.1"/>
    <property type="molecule type" value="Genomic_DNA"/>
</dbReference>
<dbReference type="RefSeq" id="WP_162656491.1">
    <property type="nucleotide sequence ID" value="NZ_LR593887.1"/>
</dbReference>
<protein>
    <recommendedName>
        <fullName evidence="4">Nucleoside triphosphate pyrophosphatase</fullName>
        <ecNumber evidence="4">3.6.1.9</ecNumber>
    </recommendedName>
    <alternativeName>
        <fullName evidence="4">Nucleotide pyrophosphatase</fullName>
        <shortName evidence="4">Nucleotide PPase</shortName>
    </alternativeName>
</protein>
<dbReference type="GO" id="GO:0009117">
    <property type="term" value="P:nucleotide metabolic process"/>
    <property type="evidence" value="ECO:0007669"/>
    <property type="project" value="UniProtKB-KW"/>
</dbReference>
<accession>A0A6C2YIA5</accession>
<dbReference type="PIRSF" id="PIRSF006305">
    <property type="entry name" value="Maf"/>
    <property type="match status" value="1"/>
</dbReference>
<dbReference type="InParanoid" id="A0A6C2YIA5"/>
<sequence length="199" mass="21883">MGTPLPFRLTLASGSFGRRALLEQAGYTFAVQPADIDEPTDTAFGDIRHYVGDTAWRKAAKVAPTVADGLVLSADTVAWMHGHVIGKPVDRADAKRILQMLSGSVHELWTGVVLWHRPSDRQMIWQERSLVAMRAVSDAELEAYLDTNQWVGASGGYCIRETDDPFLTIVDGSMSNVIGLPMESLAVAFADWERILTPR</sequence>
<evidence type="ECO:0000313" key="5">
    <source>
        <dbReference type="EMBL" id="VIP01268.1"/>
    </source>
</evidence>
<feature type="active site" description="Proton acceptor" evidence="4">
    <location>
        <position position="75"/>
    </location>
</feature>
<comment type="catalytic activity">
    <reaction evidence="4">
        <text>a ribonucleoside 5'-triphosphate + H2O = a ribonucleoside 5'-phosphate + diphosphate + H(+)</text>
        <dbReference type="Rhea" id="RHEA:23996"/>
        <dbReference type="ChEBI" id="CHEBI:15377"/>
        <dbReference type="ChEBI" id="CHEBI:15378"/>
        <dbReference type="ChEBI" id="CHEBI:33019"/>
        <dbReference type="ChEBI" id="CHEBI:58043"/>
        <dbReference type="ChEBI" id="CHEBI:61557"/>
        <dbReference type="EC" id="3.6.1.9"/>
    </reaction>
</comment>
<comment type="caution">
    <text evidence="4">Lacks conserved residue(s) required for the propagation of feature annotation.</text>
</comment>
<keyword evidence="4" id="KW-0963">Cytoplasm</keyword>
<dbReference type="GO" id="GO:0047429">
    <property type="term" value="F:nucleoside triphosphate diphosphatase activity"/>
    <property type="evidence" value="ECO:0007669"/>
    <property type="project" value="UniProtKB-EC"/>
</dbReference>
<dbReference type="Pfam" id="PF02545">
    <property type="entry name" value="Maf"/>
    <property type="match status" value="1"/>
</dbReference>
<reference evidence="5" key="1">
    <citation type="submission" date="2019-04" db="EMBL/GenBank/DDBJ databases">
        <authorList>
            <consortium name="Science for Life Laboratories"/>
        </authorList>
    </citation>
    <scope>NUCLEOTIDE SEQUENCE</scope>
    <source>
        <strain evidence="5">MBLW1</strain>
    </source>
</reference>
<comment type="similarity">
    <text evidence="4">Belongs to the Maf family.</text>
</comment>
<dbReference type="HAMAP" id="MF_00528">
    <property type="entry name" value="Maf"/>
    <property type="match status" value="1"/>
</dbReference>
<comment type="function">
    <text evidence="4">Nucleoside triphosphate pyrophosphatase. May have a dual role in cell division arrest and in preventing the incorporation of modified nucleotides into cellular nucleic acids.</text>
</comment>
<keyword evidence="2 4" id="KW-0378">Hydrolase</keyword>
<evidence type="ECO:0000256" key="2">
    <source>
        <dbReference type="ARBA" id="ARBA00022801"/>
    </source>
</evidence>
<dbReference type="GO" id="GO:0005737">
    <property type="term" value="C:cytoplasm"/>
    <property type="evidence" value="ECO:0007669"/>
    <property type="project" value="UniProtKB-SubCell"/>
</dbReference>
<evidence type="ECO:0000256" key="1">
    <source>
        <dbReference type="ARBA" id="ARBA00001968"/>
    </source>
</evidence>
<evidence type="ECO:0000256" key="3">
    <source>
        <dbReference type="ARBA" id="ARBA00023080"/>
    </source>
</evidence>
<dbReference type="InterPro" id="IPR029001">
    <property type="entry name" value="ITPase-like_fam"/>
</dbReference>
<dbReference type="NCBIfam" id="TIGR00172">
    <property type="entry name" value="maf"/>
    <property type="match status" value="1"/>
</dbReference>
<organism evidence="5">
    <name type="scientific">Tuwongella immobilis</name>
    <dbReference type="NCBI Taxonomy" id="692036"/>
    <lineage>
        <taxon>Bacteria</taxon>
        <taxon>Pseudomonadati</taxon>
        <taxon>Planctomycetota</taxon>
        <taxon>Planctomycetia</taxon>
        <taxon>Gemmatales</taxon>
        <taxon>Gemmataceae</taxon>
        <taxon>Tuwongella</taxon>
    </lineage>
</organism>
<dbReference type="SUPFAM" id="SSF52972">
    <property type="entry name" value="ITPase-like"/>
    <property type="match status" value="1"/>
</dbReference>
<dbReference type="AlphaFoldDB" id="A0A6C2YIA5"/>
<comment type="subcellular location">
    <subcellularLocation>
        <location evidence="4">Cytoplasm</location>
    </subcellularLocation>
</comment>
<keyword evidence="3 4" id="KW-0546">Nucleotide metabolism</keyword>
<dbReference type="KEGG" id="tim:GMBLW1_26920"/>